<proteinExistence type="predicted"/>
<dbReference type="Proteomes" id="UP000053372">
    <property type="component" value="Unassembled WGS sequence"/>
</dbReference>
<dbReference type="AlphaFoldDB" id="A0A0V7ZZV0"/>
<protein>
    <submittedName>
        <fullName evidence="1">Uncharacterized protein</fullName>
    </submittedName>
</protein>
<gene>
    <name evidence="1" type="ORF">BC008_05485</name>
</gene>
<sequence length="123" mass="14115">MKIKESYKLQVFPKIIRIRNNILLAFTTKEIDPETGKYINYLSEIDVCDCVACKSCTDSFGKEFWIDIDCNLKVGEYLNTKTGNTQTVLLYKVEDAVEYWCKQAEIGNYLAKNILFYLSGGIS</sequence>
<evidence type="ECO:0000313" key="1">
    <source>
        <dbReference type="EMBL" id="KST69887.1"/>
    </source>
</evidence>
<organism evidence="1 2">
    <name type="scientific">Mastigocoleus testarum BC008</name>
    <dbReference type="NCBI Taxonomy" id="371196"/>
    <lineage>
        <taxon>Bacteria</taxon>
        <taxon>Bacillati</taxon>
        <taxon>Cyanobacteriota</taxon>
        <taxon>Cyanophyceae</taxon>
        <taxon>Nostocales</taxon>
        <taxon>Hapalosiphonaceae</taxon>
        <taxon>Mastigocoleus</taxon>
    </lineage>
</organism>
<accession>A0A0V7ZZV0</accession>
<name>A0A0V7ZZV0_9CYAN</name>
<comment type="caution">
    <text evidence="1">The sequence shown here is derived from an EMBL/GenBank/DDBJ whole genome shotgun (WGS) entry which is preliminary data.</text>
</comment>
<keyword evidence="2" id="KW-1185">Reference proteome</keyword>
<dbReference type="RefSeq" id="WP_058183111.1">
    <property type="nucleotide sequence ID" value="NZ_LMTZ01000012.1"/>
</dbReference>
<evidence type="ECO:0000313" key="2">
    <source>
        <dbReference type="Proteomes" id="UP000053372"/>
    </source>
</evidence>
<dbReference type="EMBL" id="LMTZ01000012">
    <property type="protein sequence ID" value="KST69887.1"/>
    <property type="molecule type" value="Genomic_DNA"/>
</dbReference>
<reference evidence="1 2" key="1">
    <citation type="journal article" date="2015" name="Genome Announc.">
        <title>Draft Genome of the Euendolithic (true boring) Cyanobacterium Mastigocoleus testarum strain BC008.</title>
        <authorList>
            <person name="Guida B.S."/>
            <person name="Garcia-Pichel F."/>
        </authorList>
    </citation>
    <scope>NUCLEOTIDE SEQUENCE [LARGE SCALE GENOMIC DNA]</scope>
    <source>
        <strain evidence="1 2">BC008</strain>
    </source>
</reference>